<dbReference type="KEGG" id="thl:TEH_09190"/>
<evidence type="ECO:0000313" key="2">
    <source>
        <dbReference type="Proteomes" id="UP000002663"/>
    </source>
</evidence>
<evidence type="ECO:0008006" key="3">
    <source>
        <dbReference type="Google" id="ProtNLM"/>
    </source>
</evidence>
<gene>
    <name evidence="1" type="ordered locus">TEH_09190</name>
</gene>
<dbReference type="EMBL" id="AP012046">
    <property type="protein sequence ID" value="BAK94246.1"/>
    <property type="molecule type" value="Genomic_DNA"/>
</dbReference>
<accession>A0AAN1VRF3</accession>
<evidence type="ECO:0000313" key="1">
    <source>
        <dbReference type="EMBL" id="BAK94246.1"/>
    </source>
</evidence>
<dbReference type="AlphaFoldDB" id="A0AAN1VRF3"/>
<proteinExistence type="predicted"/>
<organism evidence="1 2">
    <name type="scientific">Tetragenococcus halophilus (strain DSM 20338 / JCM 20259 / NCIMB 9735 / NBRC 12172)</name>
    <name type="common">Pediococcus halophilus</name>
    <dbReference type="NCBI Taxonomy" id="945021"/>
    <lineage>
        <taxon>Bacteria</taxon>
        <taxon>Bacillati</taxon>
        <taxon>Bacillota</taxon>
        <taxon>Bacilli</taxon>
        <taxon>Lactobacillales</taxon>
        <taxon>Enterococcaceae</taxon>
        <taxon>Tetragenococcus</taxon>
    </lineage>
</organism>
<protein>
    <recommendedName>
        <fullName evidence="3">AbrB family transcriptional regulator</fullName>
    </recommendedName>
</protein>
<reference evidence="1 2" key="1">
    <citation type="submission" date="2011-01" db="EMBL/GenBank/DDBJ databases">
        <title>Whole genome sequence of Tetragenococcus halophilus NBRC 12172.</title>
        <authorList>
            <person name="Nakazawa H."/>
            <person name="Omata S."/>
            <person name="Koga C."/>
            <person name="Watanabe Y."/>
            <person name="Katano Y."/>
            <person name="Ito N."/>
            <person name="Tsukatani N."/>
            <person name="Ankai A."/>
            <person name="Oguchi A."/>
            <person name="Fukui S."/>
            <person name="Yashiro I."/>
            <person name="Kamata S."/>
            <person name="Hashimoto Y."/>
            <person name="Yamazaki J."/>
            <person name="Taguchi H."/>
            <person name="Tanaka A."/>
            <person name="Koyama T."/>
            <person name="Ichige A."/>
            <person name="Hanya Y."/>
            <person name="Tanikawa S."/>
            <person name="Yamazaki S."/>
            <person name="Fujita N."/>
        </authorList>
    </citation>
    <scope>NUCLEOTIDE SEQUENCE [LARGE SCALE GENOMIC DNA]</scope>
    <source>
        <strain evidence="2">DSM 20338 / JCM 20259 / NCIMB 9735 / NBRC 12172</strain>
    </source>
</reference>
<dbReference type="NCBIfam" id="NF047400">
    <property type="entry name" value="MazE_PemI_antitoxin"/>
    <property type="match status" value="1"/>
</dbReference>
<sequence>MDKVKARKQGDVVTVTLSKKFNIVEGQEFYITQEKDGTISLIPKIGDYFADVGEEEFVDDDDELSQRFFTTGSELDE</sequence>
<dbReference type="Proteomes" id="UP000002663">
    <property type="component" value="Chromosome"/>
</dbReference>
<name>A0AAN1VRF3_TETHN</name>